<evidence type="ECO:0000313" key="4">
    <source>
        <dbReference type="Proteomes" id="UP001595665"/>
    </source>
</evidence>
<feature type="region of interest" description="Disordered" evidence="1">
    <location>
        <begin position="157"/>
        <end position="267"/>
    </location>
</feature>
<dbReference type="EMBL" id="JBHRVV010000001">
    <property type="protein sequence ID" value="MFC3456853.1"/>
    <property type="molecule type" value="Genomic_DNA"/>
</dbReference>
<evidence type="ECO:0000256" key="1">
    <source>
        <dbReference type="SAM" id="MobiDB-lite"/>
    </source>
</evidence>
<protein>
    <submittedName>
        <fullName evidence="3">Type II secretion system protein</fullName>
    </submittedName>
</protein>
<feature type="compositionally biased region" description="Low complexity" evidence="1">
    <location>
        <begin position="157"/>
        <end position="179"/>
    </location>
</feature>
<reference evidence="4" key="1">
    <citation type="journal article" date="2019" name="Int. J. Syst. Evol. Microbiol.">
        <title>The Global Catalogue of Microorganisms (GCM) 10K type strain sequencing project: providing services to taxonomists for standard genome sequencing and annotation.</title>
        <authorList>
            <consortium name="The Broad Institute Genomics Platform"/>
            <consortium name="The Broad Institute Genome Sequencing Center for Infectious Disease"/>
            <person name="Wu L."/>
            <person name="Ma J."/>
        </authorList>
    </citation>
    <scope>NUCLEOTIDE SEQUENCE [LARGE SCALE GENOMIC DNA]</scope>
    <source>
        <strain evidence="4">CCM 7480</strain>
    </source>
</reference>
<keyword evidence="2" id="KW-0472">Membrane</keyword>
<gene>
    <name evidence="3" type="ORF">ACFOPH_01120</name>
</gene>
<dbReference type="RefSeq" id="WP_312553887.1">
    <property type="nucleotide sequence ID" value="NZ_JBHRVV010000001.1"/>
</dbReference>
<keyword evidence="2" id="KW-0812">Transmembrane</keyword>
<keyword evidence="4" id="KW-1185">Reference proteome</keyword>
<proteinExistence type="predicted"/>
<dbReference type="Proteomes" id="UP001595665">
    <property type="component" value="Unassembled WGS sequence"/>
</dbReference>
<feature type="compositionally biased region" description="Basic and acidic residues" evidence="1">
    <location>
        <begin position="232"/>
        <end position="246"/>
    </location>
</feature>
<accession>A0ABV7PFA6</accession>
<feature type="compositionally biased region" description="Basic and acidic residues" evidence="1">
    <location>
        <begin position="214"/>
        <end position="224"/>
    </location>
</feature>
<keyword evidence="2" id="KW-1133">Transmembrane helix</keyword>
<name>A0ABV7PFA6_9BURK</name>
<organism evidence="3 4">
    <name type="scientific">Massilia haematophila</name>
    <dbReference type="NCBI Taxonomy" id="457923"/>
    <lineage>
        <taxon>Bacteria</taxon>
        <taxon>Pseudomonadati</taxon>
        <taxon>Pseudomonadota</taxon>
        <taxon>Betaproteobacteria</taxon>
        <taxon>Burkholderiales</taxon>
        <taxon>Oxalobacteraceae</taxon>
        <taxon>Telluria group</taxon>
        <taxon>Massilia</taxon>
    </lineage>
</organism>
<feature type="compositionally biased region" description="Pro residues" evidence="1">
    <location>
        <begin position="195"/>
        <end position="206"/>
    </location>
</feature>
<evidence type="ECO:0000313" key="3">
    <source>
        <dbReference type="EMBL" id="MFC3456853.1"/>
    </source>
</evidence>
<feature type="transmembrane region" description="Helical" evidence="2">
    <location>
        <begin position="12"/>
        <end position="33"/>
    </location>
</feature>
<evidence type="ECO:0000256" key="2">
    <source>
        <dbReference type="SAM" id="Phobius"/>
    </source>
</evidence>
<sequence>MVARRVRSPDAGFTYVGLVIFVAILGLVGAATLKVDSLLRRVAAEQELLEIGAEYSEALRSYAAATPRGYPTAPPTMQELLKDPRFPGTRRHLRKIYVDPLTGKQEWGIVYQGDNVGVLAVYSLSQAQPLKLANFDARFQNFENKQHLSEWKFTASGTGASASGSAVANGQPPALQPNTPNTPNPQPASLFPAPEAAPPTVPPAPEPAESQAKPQDETADKAEDAPPENDAEPPREPEEPPARSEPAEAEPAPPAEPPAEEGRPGGR</sequence>
<comment type="caution">
    <text evidence="3">The sequence shown here is derived from an EMBL/GenBank/DDBJ whole genome shotgun (WGS) entry which is preliminary data.</text>
</comment>